<dbReference type="Pfam" id="PF00097">
    <property type="entry name" value="zf-C3HC4"/>
    <property type="match status" value="1"/>
</dbReference>
<evidence type="ECO:0000256" key="5">
    <source>
        <dbReference type="ARBA" id="ARBA00022801"/>
    </source>
</evidence>
<dbReference type="Pfam" id="PF00271">
    <property type="entry name" value="Helicase_C"/>
    <property type="match status" value="1"/>
</dbReference>
<feature type="domain" description="RING-type" evidence="11">
    <location>
        <begin position="636"/>
        <end position="676"/>
    </location>
</feature>
<accession>A0ABC9C540</accession>
<dbReference type="InterPro" id="IPR027417">
    <property type="entry name" value="P-loop_NTPase"/>
</dbReference>
<dbReference type="PANTHER" id="PTHR45626:SF3">
    <property type="entry name" value="OS04G0629300 PROTEIN"/>
    <property type="match status" value="1"/>
</dbReference>
<evidence type="ECO:0000256" key="3">
    <source>
        <dbReference type="ARBA" id="ARBA00022741"/>
    </source>
</evidence>
<dbReference type="InterPro" id="IPR018957">
    <property type="entry name" value="Znf_C3HC4_RING-type"/>
</dbReference>
<dbReference type="Gene3D" id="3.40.50.10810">
    <property type="entry name" value="Tandem AAA-ATPase domain"/>
    <property type="match status" value="2"/>
</dbReference>
<dbReference type="SMART" id="SM00487">
    <property type="entry name" value="DEXDc"/>
    <property type="match status" value="1"/>
</dbReference>
<evidence type="ECO:0000259" key="12">
    <source>
        <dbReference type="PROSITE" id="PS51192"/>
    </source>
</evidence>
<organism evidence="14 15">
    <name type="scientific">Urochloa decumbens</name>
    <dbReference type="NCBI Taxonomy" id="240449"/>
    <lineage>
        <taxon>Eukaryota</taxon>
        <taxon>Viridiplantae</taxon>
        <taxon>Streptophyta</taxon>
        <taxon>Embryophyta</taxon>
        <taxon>Tracheophyta</taxon>
        <taxon>Spermatophyta</taxon>
        <taxon>Magnoliopsida</taxon>
        <taxon>Liliopsida</taxon>
        <taxon>Poales</taxon>
        <taxon>Poaceae</taxon>
        <taxon>PACMAD clade</taxon>
        <taxon>Panicoideae</taxon>
        <taxon>Panicodae</taxon>
        <taxon>Paniceae</taxon>
        <taxon>Melinidinae</taxon>
        <taxon>Urochloa</taxon>
    </lineage>
</organism>
<dbReference type="SUPFAM" id="SSF57850">
    <property type="entry name" value="RING/U-box"/>
    <property type="match status" value="1"/>
</dbReference>
<evidence type="ECO:0000256" key="4">
    <source>
        <dbReference type="ARBA" id="ARBA00022771"/>
    </source>
</evidence>
<evidence type="ECO:0000313" key="15">
    <source>
        <dbReference type="Proteomes" id="UP001497457"/>
    </source>
</evidence>
<evidence type="ECO:0000259" key="11">
    <source>
        <dbReference type="PROSITE" id="PS50089"/>
    </source>
</evidence>
<dbReference type="InterPro" id="IPR013083">
    <property type="entry name" value="Znf_RING/FYVE/PHD"/>
</dbReference>
<reference evidence="15" key="1">
    <citation type="submission" date="2024-06" db="EMBL/GenBank/DDBJ databases">
        <authorList>
            <person name="Ryan C."/>
        </authorList>
    </citation>
    <scope>NUCLEOTIDE SEQUENCE [LARGE SCALE GENOMIC DNA]</scope>
</reference>
<dbReference type="InterPro" id="IPR038718">
    <property type="entry name" value="SNF2-like_sf"/>
</dbReference>
<proteinExistence type="inferred from homology"/>
<evidence type="ECO:0000256" key="6">
    <source>
        <dbReference type="ARBA" id="ARBA00022806"/>
    </source>
</evidence>
<keyword evidence="15" id="KW-1185">Reference proteome</keyword>
<dbReference type="PROSITE" id="PS50089">
    <property type="entry name" value="ZF_RING_2"/>
    <property type="match status" value="1"/>
</dbReference>
<dbReference type="SMART" id="SM00490">
    <property type="entry name" value="HELICc"/>
    <property type="match status" value="1"/>
</dbReference>
<dbReference type="PROSITE" id="PS51194">
    <property type="entry name" value="HELICASE_CTER"/>
    <property type="match status" value="1"/>
</dbReference>
<dbReference type="GO" id="GO:0004386">
    <property type="term" value="F:helicase activity"/>
    <property type="evidence" value="ECO:0007669"/>
    <property type="project" value="UniProtKB-KW"/>
</dbReference>
<dbReference type="EMBL" id="OZ075139">
    <property type="protein sequence ID" value="CAL5014731.1"/>
    <property type="molecule type" value="Genomic_DNA"/>
</dbReference>
<dbReference type="InterPro" id="IPR049730">
    <property type="entry name" value="SNF2/RAD54-like_C"/>
</dbReference>
<evidence type="ECO:0000256" key="2">
    <source>
        <dbReference type="ARBA" id="ARBA00022723"/>
    </source>
</evidence>
<name>A0ABC9C540_9POAL</name>
<keyword evidence="8" id="KW-0067">ATP-binding</keyword>
<evidence type="ECO:0000256" key="9">
    <source>
        <dbReference type="PROSITE-ProRule" id="PRU00175"/>
    </source>
</evidence>
<dbReference type="AlphaFoldDB" id="A0ABC9C540"/>
<evidence type="ECO:0000256" key="1">
    <source>
        <dbReference type="ARBA" id="ARBA00008438"/>
    </source>
</evidence>
<dbReference type="InterPro" id="IPR017907">
    <property type="entry name" value="Znf_RING_CS"/>
</dbReference>
<dbReference type="InterPro" id="IPR001841">
    <property type="entry name" value="Znf_RING"/>
</dbReference>
<dbReference type="GO" id="GO:0005524">
    <property type="term" value="F:ATP binding"/>
    <property type="evidence" value="ECO:0007669"/>
    <property type="project" value="UniProtKB-KW"/>
</dbReference>
<protein>
    <submittedName>
        <fullName evidence="14">Uncharacterized protein</fullName>
    </submittedName>
</protein>
<dbReference type="PROSITE" id="PS00518">
    <property type="entry name" value="ZF_RING_1"/>
    <property type="match status" value="1"/>
</dbReference>
<dbReference type="PANTHER" id="PTHR45626">
    <property type="entry name" value="TRANSCRIPTION TERMINATION FACTOR 2-RELATED"/>
    <property type="match status" value="1"/>
</dbReference>
<dbReference type="Gene3D" id="3.40.50.300">
    <property type="entry name" value="P-loop containing nucleotide triphosphate hydrolases"/>
    <property type="match status" value="1"/>
</dbReference>
<sequence length="906" mass="100915">MATGTMEIIDLLSSDGEDIVDLCSDGEDNNSTHMLSSDSEDDHDYHDRGNHFPLQPLHSLSTISDDMSSDEEPIMLDVNGFFSTHQAPSYHRPAQNRPATGNISKFTNKDFPRWPLHSLSTASSQTSSDEEPIMMDVDGFMSTHQASSYRGPAQNKPMPSMTSVIDFETDSTPEYPQKSHFTVDEKAVYEEALQHISEEKGEEDLPEGVLSVSLLKHQKIALAWMVSRENSTHCAGGILADDQGLGKTISTIALIQKERLQQSRFMTNDSESEISDDGDDEAVLVMDKKELRALAIQSRNVIAQPKKKTRVSSTKSTLRPTSRPAAGTLVVCPASVLKQWASELSAKVTQSAELSVLVYHGGSRTRDPTELAECDVVVTTYAIVSLEIPKESTEGGISVCNKMKLKKNSAGKAKKKKKPSNLNGGPLAMVRWFRVVLDEAHTIKSHRTQMAKACCALSAERRWCLSGTPIQNNIDDLYSYFRFLKYEPYSKYSSFRYMIKNSLSKNATRGYKKLQTVLRIVLLRRTKETLLDGEPIIKIPPKTIQLSKIDFTKEERAFYLNLEGSARKTLKASEEFIKKNYVHILALLSQLRQACNHPFLLKGKQPFRHSLALAKQLPAEITANVFENVERGVAKCTICSRLPGDAVAATCGHVFCRDCVYDKIIENNDIKDKVCPAPPHCGKEISHDSLFSASALKLCLWPKSEDQPFSICESSYVSSKIRATINILKSIINTEDDHDAMGSIPSEVAPTKAIVFTQWTGMLDLLEHSLTNKHIEFRRLDGSMPLNIRERAVKEFNTDPEVRVIIMSLKAGNLGLNMVAACHVIMLDPWWNPSTEDQAVDRAHRIGQTRAVTVSRLTVKDTVEDRILSLQEGKKKMIQSALGEDQSGGSAATRLTVEDLKYLFKI</sequence>
<dbReference type="SUPFAM" id="SSF52540">
    <property type="entry name" value="P-loop containing nucleoside triphosphate hydrolases"/>
    <property type="match status" value="2"/>
</dbReference>
<evidence type="ECO:0000256" key="7">
    <source>
        <dbReference type="ARBA" id="ARBA00022833"/>
    </source>
</evidence>
<dbReference type="CDD" id="cd18793">
    <property type="entry name" value="SF2_C_SNF"/>
    <property type="match status" value="1"/>
</dbReference>
<dbReference type="InterPro" id="IPR000330">
    <property type="entry name" value="SNF2_N"/>
</dbReference>
<gene>
    <name evidence="14" type="ORF">URODEC1_LOCUS72147</name>
</gene>
<evidence type="ECO:0000313" key="14">
    <source>
        <dbReference type="EMBL" id="CAL5014731.1"/>
    </source>
</evidence>
<evidence type="ECO:0000256" key="8">
    <source>
        <dbReference type="ARBA" id="ARBA00022840"/>
    </source>
</evidence>
<dbReference type="FunFam" id="3.40.50.10810:FF:000068">
    <property type="entry name" value="SNF2 domain-containing protein / helicase domain-containing protein / zinc finger protein-like protein"/>
    <property type="match status" value="1"/>
</dbReference>
<dbReference type="Pfam" id="PF00176">
    <property type="entry name" value="SNF2-rel_dom"/>
    <property type="match status" value="1"/>
</dbReference>
<feature type="domain" description="Helicase C-terminal" evidence="13">
    <location>
        <begin position="726"/>
        <end position="901"/>
    </location>
</feature>
<keyword evidence="4 9" id="KW-0863">Zinc-finger</keyword>
<keyword evidence="6" id="KW-0347">Helicase</keyword>
<dbReference type="GO" id="GO:0008270">
    <property type="term" value="F:zinc ion binding"/>
    <property type="evidence" value="ECO:0007669"/>
    <property type="project" value="UniProtKB-KW"/>
</dbReference>
<dbReference type="PROSITE" id="PS51192">
    <property type="entry name" value="HELICASE_ATP_BIND_1"/>
    <property type="match status" value="1"/>
</dbReference>
<feature type="domain" description="Helicase ATP-binding" evidence="12">
    <location>
        <begin position="327"/>
        <end position="487"/>
    </location>
</feature>
<keyword evidence="3" id="KW-0547">Nucleotide-binding</keyword>
<feature type="region of interest" description="Disordered" evidence="10">
    <location>
        <begin position="24"/>
        <end position="50"/>
    </location>
</feature>
<evidence type="ECO:0000259" key="13">
    <source>
        <dbReference type="PROSITE" id="PS51194"/>
    </source>
</evidence>
<dbReference type="InterPro" id="IPR001650">
    <property type="entry name" value="Helicase_C-like"/>
</dbReference>
<dbReference type="Gene3D" id="3.30.40.10">
    <property type="entry name" value="Zinc/RING finger domain, C3HC4 (zinc finger)"/>
    <property type="match status" value="1"/>
</dbReference>
<dbReference type="CDD" id="cd18008">
    <property type="entry name" value="DEXDc_SHPRH-like"/>
    <property type="match status" value="1"/>
</dbReference>
<dbReference type="Proteomes" id="UP001497457">
    <property type="component" value="Chromosome 29rd"/>
</dbReference>
<comment type="similarity">
    <text evidence="1">Belongs to the SNF2/RAD54 helicase family. RAD16 subfamily.</text>
</comment>
<dbReference type="InterPro" id="IPR050628">
    <property type="entry name" value="SNF2_RAD54_helicase_TF"/>
</dbReference>
<dbReference type="InterPro" id="IPR014001">
    <property type="entry name" value="Helicase_ATP-bd"/>
</dbReference>
<reference evidence="14 15" key="2">
    <citation type="submission" date="2024-10" db="EMBL/GenBank/DDBJ databases">
        <authorList>
            <person name="Ryan C."/>
        </authorList>
    </citation>
    <scope>NUCLEOTIDE SEQUENCE [LARGE SCALE GENOMIC DNA]</scope>
</reference>
<keyword evidence="7" id="KW-0862">Zinc</keyword>
<keyword evidence="2" id="KW-0479">Metal-binding</keyword>
<keyword evidence="5" id="KW-0378">Hydrolase</keyword>
<evidence type="ECO:0000256" key="10">
    <source>
        <dbReference type="SAM" id="MobiDB-lite"/>
    </source>
</evidence>
<dbReference type="GO" id="GO:0016787">
    <property type="term" value="F:hydrolase activity"/>
    <property type="evidence" value="ECO:0007669"/>
    <property type="project" value="UniProtKB-KW"/>
</dbReference>